<dbReference type="EMBL" id="OY726395">
    <property type="protein sequence ID" value="CAJ1581288.1"/>
    <property type="molecule type" value="Genomic_DNA"/>
</dbReference>
<keyword evidence="2" id="KW-1185">Reference proteome</keyword>
<gene>
    <name evidence="1" type="ORF">MU0050_001482</name>
</gene>
<name>A0ABM9MBQ6_9MYCO</name>
<evidence type="ECO:0008006" key="3">
    <source>
        <dbReference type="Google" id="ProtNLM"/>
    </source>
</evidence>
<evidence type="ECO:0000313" key="1">
    <source>
        <dbReference type="EMBL" id="CAJ1581288.1"/>
    </source>
</evidence>
<reference evidence="1 2" key="1">
    <citation type="submission" date="2023-08" db="EMBL/GenBank/DDBJ databases">
        <authorList>
            <person name="Folkvardsen B D."/>
            <person name="Norman A."/>
        </authorList>
    </citation>
    <scope>NUCLEOTIDE SEQUENCE [LARGE SCALE GENOMIC DNA]</scope>
    <source>
        <strain evidence="1 2">Mu0050</strain>
    </source>
</reference>
<protein>
    <recommendedName>
        <fullName evidence="3">Secreted protein</fullName>
    </recommendedName>
</protein>
<dbReference type="Proteomes" id="UP001190466">
    <property type="component" value="Chromosome"/>
</dbReference>
<evidence type="ECO:0000313" key="2">
    <source>
        <dbReference type="Proteomes" id="UP001190466"/>
    </source>
</evidence>
<sequence>MRSVLSALAGIVLVSATILFAPPASAMFYGNYNLHIPDRRDFHTWIFAAMTPCRGFPVEGATCIRVQTIPQPVAKAKYTHADAMLGDDGFYTMVIDDPFGLRCGDIYYGPVIPTHDVYRWHKDTLAGEMVSSFATGCDGAPGGSFTYPISLTRM</sequence>
<accession>A0ABM9MBQ6</accession>
<organism evidence="1 2">
    <name type="scientific">[Mycobacterium] wendilense</name>
    <dbReference type="NCBI Taxonomy" id="3064284"/>
    <lineage>
        <taxon>Bacteria</taxon>
        <taxon>Bacillati</taxon>
        <taxon>Actinomycetota</taxon>
        <taxon>Actinomycetes</taxon>
        <taxon>Mycobacteriales</taxon>
        <taxon>Mycobacteriaceae</taxon>
        <taxon>Mycolicibacter</taxon>
    </lineage>
</organism>
<proteinExistence type="predicted"/>